<dbReference type="InterPro" id="IPR052345">
    <property type="entry name" value="Rad_response_metalloprotease"/>
</dbReference>
<feature type="domain" description="HTH cro/C1-type" evidence="2">
    <location>
        <begin position="20"/>
        <end position="74"/>
    </location>
</feature>
<sequence length="368" mass="39930">MTTAVSTFEPRWASTPGDSIRAILERRGWTADDLADELGIGDPATRRLIQGETEISEDLASKLAACLGGSAKFWLTRERQYRESLFWLSADQLAQQMPIAQMVQLGWIAKSESWREQAKLGLEFLDVENAEEGAALVAQASSNTHYRASDTFSSDAVTLAVWLRKAQLEAAQLDVADWSAQELRAQLDKIRALTKEADPAVFVPALQRIAGRAGVAVVVVRPPKGAALSGAALTGMGGRRIIALTARHLSDDHFWFTVFHEIAHLLLHGAEETFIDDFGVGADAAGSAAIEEEADSFARDALVPRGTGQLHGLTGRGPTKRDVLRLASRAGVAPGIVIGQLQHAGVLQFNQLNTLKRRYKWDGSSLRT</sequence>
<dbReference type="CDD" id="cd00093">
    <property type="entry name" value="HTH_XRE"/>
    <property type="match status" value="1"/>
</dbReference>
<dbReference type="PROSITE" id="PS50943">
    <property type="entry name" value="HTH_CROC1"/>
    <property type="match status" value="1"/>
</dbReference>
<evidence type="ECO:0000313" key="3">
    <source>
        <dbReference type="EMBL" id="QEO15062.1"/>
    </source>
</evidence>
<gene>
    <name evidence="3" type="ORF">FLP10_12025</name>
</gene>
<evidence type="ECO:0000313" key="4">
    <source>
        <dbReference type="Proteomes" id="UP000324678"/>
    </source>
</evidence>
<dbReference type="Gene3D" id="1.10.10.2910">
    <property type="match status" value="1"/>
</dbReference>
<dbReference type="InterPro" id="IPR010359">
    <property type="entry name" value="IrrE_HExxH"/>
</dbReference>
<reference evidence="3 4" key="1">
    <citation type="submission" date="2019-09" db="EMBL/GenBank/DDBJ databases">
        <title>Genome sequencing of strain KACC 19306.</title>
        <authorList>
            <person name="Heo J."/>
            <person name="Kim S.-J."/>
            <person name="Kim J.-S."/>
            <person name="Hong S.-B."/>
            <person name="Kwon S.-W."/>
        </authorList>
    </citation>
    <scope>NUCLEOTIDE SEQUENCE [LARGE SCALE GENOMIC DNA]</scope>
    <source>
        <strain evidence="3 4">KACC 19306</strain>
    </source>
</reference>
<dbReference type="RefSeq" id="WP_149161081.1">
    <property type="nucleotide sequence ID" value="NZ_CP043505.1"/>
</dbReference>
<dbReference type="SUPFAM" id="SSF47413">
    <property type="entry name" value="lambda repressor-like DNA-binding domains"/>
    <property type="match status" value="1"/>
</dbReference>
<accession>A0A5C1YJQ9</accession>
<organism evidence="3 4">
    <name type="scientific">Agromyces intestinalis</name>
    <dbReference type="NCBI Taxonomy" id="2592652"/>
    <lineage>
        <taxon>Bacteria</taxon>
        <taxon>Bacillati</taxon>
        <taxon>Actinomycetota</taxon>
        <taxon>Actinomycetes</taxon>
        <taxon>Micrococcales</taxon>
        <taxon>Microbacteriaceae</taxon>
        <taxon>Agromyces</taxon>
    </lineage>
</organism>
<dbReference type="KEGG" id="ail:FLP10_12025"/>
<dbReference type="Gene3D" id="1.10.260.40">
    <property type="entry name" value="lambda repressor-like DNA-binding domains"/>
    <property type="match status" value="1"/>
</dbReference>
<proteinExistence type="inferred from homology"/>
<protein>
    <submittedName>
        <fullName evidence="3">ImmA/IrrE family metallo-endopeptidase</fullName>
    </submittedName>
</protein>
<dbReference type="GO" id="GO:0003677">
    <property type="term" value="F:DNA binding"/>
    <property type="evidence" value="ECO:0007669"/>
    <property type="project" value="InterPro"/>
</dbReference>
<dbReference type="Pfam" id="PF06114">
    <property type="entry name" value="Peptidase_M78"/>
    <property type="match status" value="1"/>
</dbReference>
<dbReference type="InterPro" id="IPR001387">
    <property type="entry name" value="Cro/C1-type_HTH"/>
</dbReference>
<dbReference type="Proteomes" id="UP000324678">
    <property type="component" value="Chromosome"/>
</dbReference>
<dbReference type="AlphaFoldDB" id="A0A5C1YJQ9"/>
<comment type="similarity">
    <text evidence="1">Belongs to the short-chain fatty acyl-CoA assimilation regulator (ScfR) family.</text>
</comment>
<dbReference type="PANTHER" id="PTHR43236:SF1">
    <property type="entry name" value="BLL7220 PROTEIN"/>
    <property type="match status" value="1"/>
</dbReference>
<dbReference type="InterPro" id="IPR010982">
    <property type="entry name" value="Lambda_DNA-bd_dom_sf"/>
</dbReference>
<dbReference type="SMART" id="SM00530">
    <property type="entry name" value="HTH_XRE"/>
    <property type="match status" value="1"/>
</dbReference>
<dbReference type="OrthoDB" id="9794834at2"/>
<name>A0A5C1YJQ9_9MICO</name>
<dbReference type="EMBL" id="CP043505">
    <property type="protein sequence ID" value="QEO15062.1"/>
    <property type="molecule type" value="Genomic_DNA"/>
</dbReference>
<keyword evidence="4" id="KW-1185">Reference proteome</keyword>
<dbReference type="Pfam" id="PF01381">
    <property type="entry name" value="HTH_3"/>
    <property type="match status" value="1"/>
</dbReference>
<evidence type="ECO:0000259" key="2">
    <source>
        <dbReference type="PROSITE" id="PS50943"/>
    </source>
</evidence>
<evidence type="ECO:0000256" key="1">
    <source>
        <dbReference type="ARBA" id="ARBA00007227"/>
    </source>
</evidence>
<dbReference type="PANTHER" id="PTHR43236">
    <property type="entry name" value="ANTITOXIN HIGA1"/>
    <property type="match status" value="1"/>
</dbReference>